<sequence length="86" mass="9164">MATLYTAAEAAAQATRWRRLLSAGAAEVTPAAVRQWARRGHLAPAGLDDRGHPVYAHVDVARAELATRSRALRLVGIPEAAPPSTR</sequence>
<name>A0A142K678_9CAUD</name>
<evidence type="ECO:0000313" key="2">
    <source>
        <dbReference type="EMBL" id="AMS01611.1"/>
    </source>
</evidence>
<evidence type="ECO:0000259" key="1">
    <source>
        <dbReference type="Pfam" id="PF13411"/>
    </source>
</evidence>
<organism evidence="2 3">
    <name type="scientific">Streptomyces phage Chymera</name>
    <dbReference type="NCBI Taxonomy" id="1821728"/>
    <lineage>
        <taxon>Viruses</taxon>
        <taxon>Duplodnaviria</taxon>
        <taxon>Heunggongvirae</taxon>
        <taxon>Uroviricota</taxon>
        <taxon>Caudoviricetes</taxon>
        <taxon>Chymeravirus</taxon>
        <taxon>Chymeravirus chymera</taxon>
    </lineage>
</organism>
<protein>
    <submittedName>
        <fullName evidence="2">MerR-like HTH DNA-binding protein</fullName>
    </submittedName>
</protein>
<dbReference type="InterPro" id="IPR000551">
    <property type="entry name" value="MerR-type_HTH_dom"/>
</dbReference>
<evidence type="ECO:0000313" key="3">
    <source>
        <dbReference type="Proteomes" id="UP000223789"/>
    </source>
</evidence>
<dbReference type="Proteomes" id="UP000223789">
    <property type="component" value="Segment"/>
</dbReference>
<dbReference type="GO" id="GO:0003677">
    <property type="term" value="F:DNA binding"/>
    <property type="evidence" value="ECO:0007669"/>
    <property type="project" value="UniProtKB-KW"/>
</dbReference>
<feature type="domain" description="HTH merR-type" evidence="1">
    <location>
        <begin position="24"/>
        <end position="66"/>
    </location>
</feature>
<dbReference type="Pfam" id="PF13411">
    <property type="entry name" value="MerR_1"/>
    <property type="match status" value="1"/>
</dbReference>
<dbReference type="EMBL" id="KU958700">
    <property type="protein sequence ID" value="AMS01611.1"/>
    <property type="molecule type" value="Genomic_DNA"/>
</dbReference>
<reference evidence="2 3" key="1">
    <citation type="submission" date="2016-03" db="EMBL/GenBank/DDBJ databases">
        <authorList>
            <person name="Ploux O."/>
        </authorList>
    </citation>
    <scope>NUCLEOTIDE SEQUENCE [LARGE SCALE GENOMIC DNA]</scope>
</reference>
<dbReference type="GO" id="GO:0006355">
    <property type="term" value="P:regulation of DNA-templated transcription"/>
    <property type="evidence" value="ECO:0007669"/>
    <property type="project" value="InterPro"/>
</dbReference>
<keyword evidence="2" id="KW-0238">DNA-binding</keyword>
<gene>
    <name evidence="2" type="ORF">SEA_CHYMERA_52</name>
</gene>
<dbReference type="InterPro" id="IPR009061">
    <property type="entry name" value="DNA-bd_dom_put_sf"/>
</dbReference>
<proteinExistence type="predicted"/>
<dbReference type="SUPFAM" id="SSF46955">
    <property type="entry name" value="Putative DNA-binding domain"/>
    <property type="match status" value="1"/>
</dbReference>
<accession>A0A142K678</accession>
<keyword evidence="3" id="KW-1185">Reference proteome</keyword>